<dbReference type="Pfam" id="PF13505">
    <property type="entry name" value="OMP_b-brl"/>
    <property type="match status" value="1"/>
</dbReference>
<evidence type="ECO:0000313" key="5">
    <source>
        <dbReference type="Proteomes" id="UP000030856"/>
    </source>
</evidence>
<organism evidence="4 5">
    <name type="scientific">Solemya velum gill symbiont</name>
    <dbReference type="NCBI Taxonomy" id="2340"/>
    <lineage>
        <taxon>Bacteria</taxon>
        <taxon>Pseudomonadati</taxon>
        <taxon>Pseudomonadota</taxon>
        <taxon>Gammaproteobacteria</taxon>
        <taxon>sulfur-oxidizing symbionts</taxon>
    </lineage>
</organism>
<proteinExistence type="predicted"/>
<dbReference type="STRING" id="2340.JV46_27970"/>
<feature type="signal peptide" evidence="2">
    <location>
        <begin position="1"/>
        <end position="38"/>
    </location>
</feature>
<name>A0A0B0H2I9_SOVGS</name>
<keyword evidence="1 2" id="KW-0732">Signal</keyword>
<dbReference type="Gene3D" id="2.40.160.20">
    <property type="match status" value="1"/>
</dbReference>
<protein>
    <submittedName>
        <fullName evidence="4">Opacity protein</fullName>
    </submittedName>
</protein>
<dbReference type="InterPro" id="IPR027385">
    <property type="entry name" value="Beta-barrel_OMP"/>
</dbReference>
<evidence type="ECO:0000313" key="4">
    <source>
        <dbReference type="EMBL" id="KHF24403.1"/>
    </source>
</evidence>
<evidence type="ECO:0000256" key="1">
    <source>
        <dbReference type="ARBA" id="ARBA00022729"/>
    </source>
</evidence>
<dbReference type="AlphaFoldDB" id="A0A0B0H2I9"/>
<comment type="caution">
    <text evidence="4">The sequence shown here is derived from an EMBL/GenBank/DDBJ whole genome shotgun (WGS) entry which is preliminary data.</text>
</comment>
<feature type="chain" id="PRO_5002073601" evidence="2">
    <location>
        <begin position="39"/>
        <end position="255"/>
    </location>
</feature>
<feature type="domain" description="Outer membrane protein beta-barrel" evidence="3">
    <location>
        <begin position="29"/>
        <end position="255"/>
    </location>
</feature>
<dbReference type="EMBL" id="JRAA01000003">
    <property type="protein sequence ID" value="KHF24403.1"/>
    <property type="molecule type" value="Genomic_DNA"/>
</dbReference>
<gene>
    <name evidence="4" type="ORF">JV46_27970</name>
</gene>
<reference evidence="4 5" key="1">
    <citation type="journal article" date="2014" name="BMC Genomics">
        <title>The genome of the intracellular bacterium of the coastal bivalve, Solemya velum: a blueprint for thriving in and out of symbiosis.</title>
        <authorList>
            <person name="Dmytrenko O."/>
            <person name="Russell S.L."/>
            <person name="Loo W.T."/>
            <person name="Fontanez K.M."/>
            <person name="Liao L."/>
            <person name="Roeselers G."/>
            <person name="Sharma R."/>
            <person name="Stewart F.J."/>
            <person name="Newton I.L."/>
            <person name="Woyke T."/>
            <person name="Wu D."/>
            <person name="Lang J.M."/>
            <person name="Eisen J.A."/>
            <person name="Cavanaugh C.M."/>
        </authorList>
    </citation>
    <scope>NUCLEOTIDE SEQUENCE [LARGE SCALE GENOMIC DNA]</scope>
    <source>
        <strain evidence="4 5">WH</strain>
    </source>
</reference>
<dbReference type="InterPro" id="IPR011250">
    <property type="entry name" value="OMP/PagP_B-barrel"/>
</dbReference>
<accession>A0A0B0H2I9</accession>
<sequence length="255" mass="27385">MNPREYAKQKQRIKESIMLKPRIILITAFAVAFQTALASSAIAGATKGAYFGVDVGYSWLDDYTYFLDGSSSGDHPTDFDGGLIWTLKGGYGYDNGWRAELELSHRENDVDSFNDMDGSGSVTNTSLFLNALYDFDSGSMFTPFLGAGVGYMDIDVNNARHTEHDNPLHSNGGCCTGIVDGSDGVIGIQGIAGVSYAVSPTVSVVLDVRYVTALNDPEFGYGYGCNSDGTGCDGTGTLEMDYSNTSVNLGFRMQF</sequence>
<evidence type="ECO:0000259" key="3">
    <source>
        <dbReference type="Pfam" id="PF13505"/>
    </source>
</evidence>
<dbReference type="eggNOG" id="COG3637">
    <property type="taxonomic scope" value="Bacteria"/>
</dbReference>
<dbReference type="Proteomes" id="UP000030856">
    <property type="component" value="Unassembled WGS sequence"/>
</dbReference>
<evidence type="ECO:0000256" key="2">
    <source>
        <dbReference type="SAM" id="SignalP"/>
    </source>
</evidence>
<dbReference type="SUPFAM" id="SSF56925">
    <property type="entry name" value="OMPA-like"/>
    <property type="match status" value="1"/>
</dbReference>
<keyword evidence="5" id="KW-1185">Reference proteome</keyword>